<evidence type="ECO:0000256" key="9">
    <source>
        <dbReference type="ARBA" id="ARBA00023242"/>
    </source>
</evidence>
<dbReference type="GO" id="GO:0004484">
    <property type="term" value="F:mRNA guanylyltransferase activity"/>
    <property type="evidence" value="ECO:0007669"/>
    <property type="project" value="UniProtKB-EC"/>
</dbReference>
<evidence type="ECO:0000313" key="14">
    <source>
        <dbReference type="Proteomes" id="UP001139887"/>
    </source>
</evidence>
<evidence type="ECO:0000256" key="5">
    <source>
        <dbReference type="ARBA" id="ARBA00022695"/>
    </source>
</evidence>
<dbReference type="InterPro" id="IPR013846">
    <property type="entry name" value="mRNA_cap_enzyme_C"/>
</dbReference>
<evidence type="ECO:0000256" key="7">
    <source>
        <dbReference type="ARBA" id="ARBA00023042"/>
    </source>
</evidence>
<name>A0A9W8LX42_9FUNG</name>
<dbReference type="Gene3D" id="2.40.50.140">
    <property type="entry name" value="Nucleic acid-binding proteins"/>
    <property type="match status" value="1"/>
</dbReference>
<dbReference type="OrthoDB" id="200924at2759"/>
<dbReference type="GO" id="GO:0005634">
    <property type="term" value="C:nucleus"/>
    <property type="evidence" value="ECO:0007669"/>
    <property type="project" value="UniProtKB-SubCell"/>
</dbReference>
<evidence type="ECO:0000256" key="10">
    <source>
        <dbReference type="ARBA" id="ARBA00044624"/>
    </source>
</evidence>
<sequence length="320" mass="37116">PVSFTRTQSIPALLNEDYFVCEKSDGVRVLALMLMTANGPQTFFITRKNEYFYAPNTFFPVPNNDKFNQFHHKTLIDAELVIDREPDGRQVRKLLGFDALVVNGTSCMERKLEKRLGYLAEHIVKPFNRMCQHMRFHPAKAPVVVAEMKHFHRGYGVANVYDEIIPQLKHESDGLIFTAVNAPYTIGTCDKIIKWKPANENSIDFKLSVRSPDLIMLMMWKGGSDYQEFGPLALRPEDRERLAQEQTQLDGRVVEVVYDPEYAPPAQWRMMRFREDKDHGNHISVVQRIIDSIKDGVGLDELRSFMPQIRENWKQRNNEL</sequence>
<evidence type="ECO:0000256" key="6">
    <source>
        <dbReference type="ARBA" id="ARBA00022741"/>
    </source>
</evidence>
<reference evidence="13" key="1">
    <citation type="submission" date="2022-07" db="EMBL/GenBank/DDBJ databases">
        <title>Phylogenomic reconstructions and comparative analyses of Kickxellomycotina fungi.</title>
        <authorList>
            <person name="Reynolds N.K."/>
            <person name="Stajich J.E."/>
            <person name="Barry K."/>
            <person name="Grigoriev I.V."/>
            <person name="Crous P."/>
            <person name="Smith M.E."/>
        </authorList>
    </citation>
    <scope>NUCLEOTIDE SEQUENCE</scope>
    <source>
        <strain evidence="13">NRRL 1566</strain>
    </source>
</reference>
<proteinExistence type="predicted"/>
<evidence type="ECO:0000256" key="3">
    <source>
        <dbReference type="ARBA" id="ARBA00022664"/>
    </source>
</evidence>
<dbReference type="Pfam" id="PF01331">
    <property type="entry name" value="mRNA_cap_enzyme"/>
    <property type="match status" value="1"/>
</dbReference>
<keyword evidence="6" id="KW-0547">Nucleotide-binding</keyword>
<feature type="domain" description="mRNA capping enzyme adenylation" evidence="11">
    <location>
        <begin position="1"/>
        <end position="196"/>
    </location>
</feature>
<keyword evidence="4 13" id="KW-0808">Transferase</keyword>
<dbReference type="Pfam" id="PF03919">
    <property type="entry name" value="mRNA_cap_C"/>
    <property type="match status" value="1"/>
</dbReference>
<dbReference type="Proteomes" id="UP001139887">
    <property type="component" value="Unassembled WGS sequence"/>
</dbReference>
<evidence type="ECO:0000259" key="11">
    <source>
        <dbReference type="Pfam" id="PF01331"/>
    </source>
</evidence>
<protein>
    <recommendedName>
        <fullName evidence="2">mRNA guanylyltransferase</fullName>
        <ecNumber evidence="2">2.7.7.50</ecNumber>
    </recommendedName>
</protein>
<evidence type="ECO:0000256" key="1">
    <source>
        <dbReference type="ARBA" id="ARBA00004123"/>
    </source>
</evidence>
<dbReference type="EMBL" id="JANBUW010002075">
    <property type="protein sequence ID" value="KAJ2841703.1"/>
    <property type="molecule type" value="Genomic_DNA"/>
</dbReference>
<comment type="catalytic activity">
    <reaction evidence="10">
        <text>a 5'-end diphospho-ribonucleoside in mRNA + GTP + H(+) = a 5'-end (5'-triphosphoguanosine)-ribonucleoside in mRNA + diphosphate</text>
        <dbReference type="Rhea" id="RHEA:67012"/>
        <dbReference type="Rhea" id="RHEA-COMP:17165"/>
        <dbReference type="Rhea" id="RHEA-COMP:17166"/>
        <dbReference type="ChEBI" id="CHEBI:15378"/>
        <dbReference type="ChEBI" id="CHEBI:33019"/>
        <dbReference type="ChEBI" id="CHEBI:37565"/>
        <dbReference type="ChEBI" id="CHEBI:167616"/>
        <dbReference type="ChEBI" id="CHEBI:167617"/>
        <dbReference type="EC" id="2.7.7.50"/>
    </reaction>
    <physiologicalReaction direction="left-to-right" evidence="10">
        <dbReference type="Rhea" id="RHEA:67013"/>
    </physiologicalReaction>
</comment>
<evidence type="ECO:0000313" key="13">
    <source>
        <dbReference type="EMBL" id="KAJ2841703.1"/>
    </source>
</evidence>
<dbReference type="GO" id="GO:0006370">
    <property type="term" value="P:7-methylguanosine mRNA capping"/>
    <property type="evidence" value="ECO:0007669"/>
    <property type="project" value="UniProtKB-KW"/>
</dbReference>
<comment type="subcellular location">
    <subcellularLocation>
        <location evidence="1">Nucleus</location>
    </subcellularLocation>
</comment>
<dbReference type="GO" id="GO:0005525">
    <property type="term" value="F:GTP binding"/>
    <property type="evidence" value="ECO:0007669"/>
    <property type="project" value="UniProtKB-KW"/>
</dbReference>
<keyword evidence="5 13" id="KW-0548">Nucleotidyltransferase</keyword>
<dbReference type="AlphaFoldDB" id="A0A9W8LX42"/>
<keyword evidence="14" id="KW-1185">Reference proteome</keyword>
<evidence type="ECO:0000256" key="4">
    <source>
        <dbReference type="ARBA" id="ARBA00022679"/>
    </source>
</evidence>
<gene>
    <name evidence="13" type="primary">CEG1</name>
    <name evidence="13" type="ORF">IWW36_006169</name>
</gene>
<organism evidence="13 14">
    <name type="scientific">Coemansia brasiliensis</name>
    <dbReference type="NCBI Taxonomy" id="2650707"/>
    <lineage>
        <taxon>Eukaryota</taxon>
        <taxon>Fungi</taxon>
        <taxon>Fungi incertae sedis</taxon>
        <taxon>Zoopagomycota</taxon>
        <taxon>Kickxellomycotina</taxon>
        <taxon>Kickxellomycetes</taxon>
        <taxon>Kickxellales</taxon>
        <taxon>Kickxellaceae</taxon>
        <taxon>Coemansia</taxon>
    </lineage>
</organism>
<dbReference type="InterPro" id="IPR001339">
    <property type="entry name" value="mRNA_cap_enzyme_adenylation"/>
</dbReference>
<keyword evidence="3" id="KW-0507">mRNA processing</keyword>
<evidence type="ECO:0000256" key="2">
    <source>
        <dbReference type="ARBA" id="ARBA00012475"/>
    </source>
</evidence>
<dbReference type="CDD" id="cd07895">
    <property type="entry name" value="Adenylation_mRNA_capping"/>
    <property type="match status" value="1"/>
</dbReference>
<dbReference type="SUPFAM" id="SSF50249">
    <property type="entry name" value="Nucleic acid-binding proteins"/>
    <property type="match status" value="1"/>
</dbReference>
<evidence type="ECO:0000259" key="12">
    <source>
        <dbReference type="Pfam" id="PF03919"/>
    </source>
</evidence>
<dbReference type="InterPro" id="IPR012340">
    <property type="entry name" value="NA-bd_OB-fold"/>
</dbReference>
<keyword evidence="8" id="KW-0342">GTP-binding</keyword>
<keyword evidence="9" id="KW-0539">Nucleus</keyword>
<accession>A0A9W8LX42</accession>
<feature type="domain" description="mRNA capping enzyme C-terminal" evidence="12">
    <location>
        <begin position="200"/>
        <end position="302"/>
    </location>
</feature>
<dbReference type="InterPro" id="IPR051029">
    <property type="entry name" value="mRNA_Capping_Enz/RNA_Phosphat"/>
</dbReference>
<dbReference type="PANTHER" id="PTHR10367">
    <property type="entry name" value="MRNA-CAPPING ENZYME"/>
    <property type="match status" value="1"/>
</dbReference>
<dbReference type="SUPFAM" id="SSF56091">
    <property type="entry name" value="DNA ligase/mRNA capping enzyme, catalytic domain"/>
    <property type="match status" value="1"/>
</dbReference>
<dbReference type="Gene3D" id="3.30.470.30">
    <property type="entry name" value="DNA ligase/mRNA capping enzyme"/>
    <property type="match status" value="1"/>
</dbReference>
<dbReference type="GO" id="GO:0005524">
    <property type="term" value="F:ATP binding"/>
    <property type="evidence" value="ECO:0007669"/>
    <property type="project" value="InterPro"/>
</dbReference>
<evidence type="ECO:0000256" key="8">
    <source>
        <dbReference type="ARBA" id="ARBA00023134"/>
    </source>
</evidence>
<dbReference type="EC" id="2.7.7.50" evidence="2"/>
<comment type="caution">
    <text evidence="13">The sequence shown here is derived from an EMBL/GenBank/DDBJ whole genome shotgun (WGS) entry which is preliminary data.</text>
</comment>
<feature type="non-terminal residue" evidence="13">
    <location>
        <position position="1"/>
    </location>
</feature>
<dbReference type="PANTHER" id="PTHR10367:SF17">
    <property type="entry name" value="MRNA-CAPPING ENZYME"/>
    <property type="match status" value="1"/>
</dbReference>
<keyword evidence="7" id="KW-0506">mRNA capping</keyword>